<dbReference type="EMBL" id="FWZX01000007">
    <property type="protein sequence ID" value="SMF22132.1"/>
    <property type="molecule type" value="Genomic_DNA"/>
</dbReference>
<dbReference type="RefSeq" id="WP_085122855.1">
    <property type="nucleotide sequence ID" value="NZ_FWZX01000007.1"/>
</dbReference>
<evidence type="ECO:0000256" key="2">
    <source>
        <dbReference type="ARBA" id="ARBA00010742"/>
    </source>
</evidence>
<sequence>MTHPFRRLIALAGFAAMAAVGLSSAAPASAEPLKVAHSTWVGYGPLYIAKDKGFFKEEGLDVQLIVMEDPKIRFPALAAGKIDVLVSTVDTLLNYMSAGVDYRYLFALDDSKGGDGIVAKKDIKTIADLKGKSVAYNQGSVSEFYLGVLLKQAGLKLSDVKTQNMSAGDAGAAFVAGRVDAAVTWEPWLTRGKQAPDGHLLVDSSTSPGLITDVAITTKETLAKRGKELAALYRAWAKAVAWQKTHEDEADKIMAKGVGGWLDDPAVFKETRAGIAFYDAAMNKSFIGTEAKPGPIAETIANAEALNKENGTSDIDVPPASLVAFGIVNQ</sequence>
<feature type="chain" id="PRO_5012283225" evidence="4">
    <location>
        <begin position="26"/>
        <end position="330"/>
    </location>
</feature>
<evidence type="ECO:0000256" key="4">
    <source>
        <dbReference type="SAM" id="SignalP"/>
    </source>
</evidence>
<dbReference type="STRING" id="560819.SAMN05428998_107160"/>
<keyword evidence="7" id="KW-1185">Reference proteome</keyword>
<dbReference type="InterPro" id="IPR001638">
    <property type="entry name" value="Solute-binding_3/MltF_N"/>
</dbReference>
<comment type="similarity">
    <text evidence="2">Belongs to the bacterial solute-binding protein SsuA/TauA family.</text>
</comment>
<dbReference type="SMART" id="SM00062">
    <property type="entry name" value="PBPb"/>
    <property type="match status" value="1"/>
</dbReference>
<organism evidence="6 7">
    <name type="scientific">Tistlia consotensis USBA 355</name>
    <dbReference type="NCBI Taxonomy" id="560819"/>
    <lineage>
        <taxon>Bacteria</taxon>
        <taxon>Pseudomonadati</taxon>
        <taxon>Pseudomonadota</taxon>
        <taxon>Alphaproteobacteria</taxon>
        <taxon>Rhodospirillales</taxon>
        <taxon>Rhodovibrionaceae</taxon>
        <taxon>Tistlia</taxon>
    </lineage>
</organism>
<evidence type="ECO:0000259" key="5">
    <source>
        <dbReference type="SMART" id="SM00062"/>
    </source>
</evidence>
<accession>A0A1Y6BPZ2</accession>
<protein>
    <submittedName>
        <fullName evidence="6">NitT/TauT family transport system substrate-binding protein</fullName>
    </submittedName>
</protein>
<evidence type="ECO:0000256" key="3">
    <source>
        <dbReference type="ARBA" id="ARBA00022729"/>
    </source>
</evidence>
<dbReference type="PANTHER" id="PTHR30024">
    <property type="entry name" value="ALIPHATIC SULFONATES-BINDING PROTEIN-RELATED"/>
    <property type="match status" value="1"/>
</dbReference>
<gene>
    <name evidence="6" type="ORF">SAMN05428998_107160</name>
</gene>
<dbReference type="CDD" id="cd13563">
    <property type="entry name" value="PBP2_SsuA_like_6"/>
    <property type="match status" value="1"/>
</dbReference>
<reference evidence="6 7" key="1">
    <citation type="submission" date="2017-04" db="EMBL/GenBank/DDBJ databases">
        <authorList>
            <person name="Afonso C.L."/>
            <person name="Miller P.J."/>
            <person name="Scott M.A."/>
            <person name="Spackman E."/>
            <person name="Goraichik I."/>
            <person name="Dimitrov K.M."/>
            <person name="Suarez D.L."/>
            <person name="Swayne D.E."/>
        </authorList>
    </citation>
    <scope>NUCLEOTIDE SEQUENCE [LARGE SCALE GENOMIC DNA]</scope>
    <source>
        <strain evidence="6 7">USBA 355</strain>
    </source>
</reference>
<comment type="subcellular location">
    <subcellularLocation>
        <location evidence="1">Periplasm</location>
    </subcellularLocation>
</comment>
<dbReference type="PANTHER" id="PTHR30024:SF47">
    <property type="entry name" value="TAURINE-BINDING PERIPLASMIC PROTEIN"/>
    <property type="match status" value="1"/>
</dbReference>
<evidence type="ECO:0000313" key="6">
    <source>
        <dbReference type="EMBL" id="SMF22132.1"/>
    </source>
</evidence>
<keyword evidence="3 4" id="KW-0732">Signal</keyword>
<dbReference type="SUPFAM" id="SSF53850">
    <property type="entry name" value="Periplasmic binding protein-like II"/>
    <property type="match status" value="1"/>
</dbReference>
<dbReference type="Proteomes" id="UP000192917">
    <property type="component" value="Unassembled WGS sequence"/>
</dbReference>
<feature type="domain" description="Solute-binding protein family 3/N-terminal" evidence="5">
    <location>
        <begin position="32"/>
        <end position="240"/>
    </location>
</feature>
<evidence type="ECO:0000313" key="7">
    <source>
        <dbReference type="Proteomes" id="UP000192917"/>
    </source>
</evidence>
<feature type="signal peptide" evidence="4">
    <location>
        <begin position="1"/>
        <end position="25"/>
    </location>
</feature>
<name>A0A1Y6BPZ2_9PROT</name>
<dbReference type="GO" id="GO:0042597">
    <property type="term" value="C:periplasmic space"/>
    <property type="evidence" value="ECO:0007669"/>
    <property type="project" value="UniProtKB-SubCell"/>
</dbReference>
<dbReference type="Pfam" id="PF09084">
    <property type="entry name" value="NMT1"/>
    <property type="match status" value="1"/>
</dbReference>
<dbReference type="AlphaFoldDB" id="A0A1Y6BPZ2"/>
<dbReference type="InterPro" id="IPR015168">
    <property type="entry name" value="SsuA/THI5"/>
</dbReference>
<evidence type="ECO:0000256" key="1">
    <source>
        <dbReference type="ARBA" id="ARBA00004418"/>
    </source>
</evidence>
<proteinExistence type="inferred from homology"/>
<dbReference type="Gene3D" id="3.40.190.10">
    <property type="entry name" value="Periplasmic binding protein-like II"/>
    <property type="match status" value="2"/>
</dbReference>